<feature type="domain" description="p-hydroxybenzoic acid efflux pump subunit AaeA-like beta-barrel" evidence="7">
    <location>
        <begin position="125"/>
        <end position="215"/>
    </location>
</feature>
<comment type="caution">
    <text evidence="8">The sequence shown here is derived from an EMBL/GenBank/DDBJ whole genome shotgun (WGS) entry which is preliminary data.</text>
</comment>
<evidence type="ECO:0000256" key="2">
    <source>
        <dbReference type="ARBA" id="ARBA00009477"/>
    </source>
</evidence>
<gene>
    <name evidence="8" type="ORF">KDI_38090</name>
</gene>
<dbReference type="Gene3D" id="2.40.30.170">
    <property type="match status" value="1"/>
</dbReference>
<keyword evidence="4" id="KW-1133">Transmembrane helix</keyword>
<dbReference type="SUPFAM" id="SSF51230">
    <property type="entry name" value="Single hybrid motif"/>
    <property type="match status" value="1"/>
</dbReference>
<evidence type="ECO:0000256" key="1">
    <source>
        <dbReference type="ARBA" id="ARBA00004167"/>
    </source>
</evidence>
<dbReference type="InterPro" id="IPR058634">
    <property type="entry name" value="AaeA-lik-b-barrel"/>
</dbReference>
<reference evidence="8 9" key="1">
    <citation type="submission" date="2019-01" db="EMBL/GenBank/DDBJ databases">
        <title>Draft genome sequence of Dictyobacter sp. Uno17.</title>
        <authorList>
            <person name="Wang C.M."/>
            <person name="Zheng Y."/>
            <person name="Sakai Y."/>
            <person name="Abe K."/>
            <person name="Yokota A."/>
            <person name="Yabe S."/>
        </authorList>
    </citation>
    <scope>NUCLEOTIDE SEQUENCE [LARGE SCALE GENOMIC DNA]</scope>
    <source>
        <strain evidence="8 9">Uno17</strain>
    </source>
</reference>
<evidence type="ECO:0000313" key="8">
    <source>
        <dbReference type="EMBL" id="GCF10245.1"/>
    </source>
</evidence>
<keyword evidence="3" id="KW-0812">Transmembrane</keyword>
<dbReference type="PANTHER" id="PTHR30386:SF26">
    <property type="entry name" value="TRANSPORT PROTEIN COMB"/>
    <property type="match status" value="1"/>
</dbReference>
<dbReference type="PANTHER" id="PTHR30386">
    <property type="entry name" value="MEMBRANE FUSION SUBUNIT OF EMRAB-TOLC MULTIDRUG EFFLUX PUMP"/>
    <property type="match status" value="1"/>
</dbReference>
<dbReference type="GO" id="GO:0016020">
    <property type="term" value="C:membrane"/>
    <property type="evidence" value="ECO:0007669"/>
    <property type="project" value="UniProtKB-SubCell"/>
</dbReference>
<evidence type="ECO:0000256" key="5">
    <source>
        <dbReference type="ARBA" id="ARBA00023136"/>
    </source>
</evidence>
<dbReference type="GO" id="GO:0055085">
    <property type="term" value="P:transmembrane transport"/>
    <property type="evidence" value="ECO:0007669"/>
    <property type="project" value="InterPro"/>
</dbReference>
<dbReference type="InterPro" id="IPR058625">
    <property type="entry name" value="MdtA-like_BSH"/>
</dbReference>
<proteinExistence type="inferred from homology"/>
<feature type="domain" description="Multidrug resistance protein MdtA-like barrel-sandwich hybrid" evidence="6">
    <location>
        <begin position="48"/>
        <end position="119"/>
    </location>
</feature>
<evidence type="ECO:0000256" key="4">
    <source>
        <dbReference type="ARBA" id="ARBA00022989"/>
    </source>
</evidence>
<dbReference type="RefSeq" id="WP_149403139.1">
    <property type="nucleotide sequence ID" value="NZ_BIXY01000065.1"/>
</dbReference>
<evidence type="ECO:0000259" key="7">
    <source>
        <dbReference type="Pfam" id="PF25963"/>
    </source>
</evidence>
<keyword evidence="9" id="KW-1185">Reference proteome</keyword>
<comment type="subcellular location">
    <subcellularLocation>
        <location evidence="1">Membrane</location>
        <topology evidence="1">Single-pass membrane protein</topology>
    </subcellularLocation>
</comment>
<comment type="similarity">
    <text evidence="2">Belongs to the membrane fusion protein (MFP) (TC 8.A.1) family.</text>
</comment>
<dbReference type="Pfam" id="PF25917">
    <property type="entry name" value="BSH_RND"/>
    <property type="match status" value="1"/>
</dbReference>
<dbReference type="Pfam" id="PF25963">
    <property type="entry name" value="Beta-barrel_AAEA"/>
    <property type="match status" value="1"/>
</dbReference>
<protein>
    <submittedName>
        <fullName evidence="8">Multidrug efflux protein</fullName>
    </submittedName>
</protein>
<evidence type="ECO:0000313" key="9">
    <source>
        <dbReference type="Proteomes" id="UP000322530"/>
    </source>
</evidence>
<sequence>MRRTVLVTVLIVVAILAAAGGLGYYFYNSYLYYTIDDAQVTGTILPVASPGSGQIDTLAVKLGDKVTANEVIGTVLVTPATGGKPVDVKVSSPIDGTVVQDSVVVGQAVAAGTPLIQVTNLNNLTVTAYVDEGRINDVKVNQEVDVTIDAFSGTSYKGHIQTIVAATAGSFSLLPTNDNTSGNFSKVSQRVPVVITLDSNGSNNVVPGLSAEATIHLH</sequence>
<keyword evidence="5" id="KW-0472">Membrane</keyword>
<evidence type="ECO:0000259" key="6">
    <source>
        <dbReference type="Pfam" id="PF25917"/>
    </source>
</evidence>
<evidence type="ECO:0000256" key="3">
    <source>
        <dbReference type="ARBA" id="ARBA00022692"/>
    </source>
</evidence>
<dbReference type="AlphaFoldDB" id="A0A5A5TG94"/>
<dbReference type="InterPro" id="IPR011053">
    <property type="entry name" value="Single_hybrid_motif"/>
</dbReference>
<dbReference type="OrthoDB" id="9811754at2"/>
<accession>A0A5A5TG94</accession>
<dbReference type="InterPro" id="IPR050739">
    <property type="entry name" value="MFP"/>
</dbReference>
<dbReference type="EMBL" id="BIXY01000065">
    <property type="protein sequence ID" value="GCF10245.1"/>
    <property type="molecule type" value="Genomic_DNA"/>
</dbReference>
<dbReference type="Proteomes" id="UP000322530">
    <property type="component" value="Unassembled WGS sequence"/>
</dbReference>
<organism evidence="8 9">
    <name type="scientific">Dictyobacter arantiisoli</name>
    <dbReference type="NCBI Taxonomy" id="2014874"/>
    <lineage>
        <taxon>Bacteria</taxon>
        <taxon>Bacillati</taxon>
        <taxon>Chloroflexota</taxon>
        <taxon>Ktedonobacteria</taxon>
        <taxon>Ktedonobacterales</taxon>
        <taxon>Dictyobacteraceae</taxon>
        <taxon>Dictyobacter</taxon>
    </lineage>
</organism>
<name>A0A5A5TG94_9CHLR</name>